<feature type="region of interest" description="Disordered" evidence="1">
    <location>
        <begin position="1"/>
        <end position="95"/>
    </location>
</feature>
<dbReference type="Proteomes" id="UP000266723">
    <property type="component" value="Unassembled WGS sequence"/>
</dbReference>
<feature type="compositionally biased region" description="Polar residues" evidence="1">
    <location>
        <begin position="45"/>
        <end position="72"/>
    </location>
</feature>
<protein>
    <recommendedName>
        <fullName evidence="4">DUF4005 domain-containing protein</fullName>
    </recommendedName>
</protein>
<proteinExistence type="predicted"/>
<organism evidence="2 3">
    <name type="scientific">Brassica cretica</name>
    <name type="common">Mustard</name>
    <dbReference type="NCBI Taxonomy" id="69181"/>
    <lineage>
        <taxon>Eukaryota</taxon>
        <taxon>Viridiplantae</taxon>
        <taxon>Streptophyta</taxon>
        <taxon>Embryophyta</taxon>
        <taxon>Tracheophyta</taxon>
        <taxon>Spermatophyta</taxon>
        <taxon>Magnoliopsida</taxon>
        <taxon>eudicotyledons</taxon>
        <taxon>Gunneridae</taxon>
        <taxon>Pentapetalae</taxon>
        <taxon>rosids</taxon>
        <taxon>malvids</taxon>
        <taxon>Brassicales</taxon>
        <taxon>Brassicaceae</taxon>
        <taxon>Brassiceae</taxon>
        <taxon>Brassica</taxon>
    </lineage>
</organism>
<sequence>MKNKESGTRKRKQNHQPITPGPSDSQSSDETKSGIGITSVLKDVSNLTPTLSSSRSLQHFTHPSNVLSSRNQNYDKAKGKQPQCSKRFRANGGDYNNKSAQFSNIISRRSSCLKIQPTNLLSAFSKADIAKQQNSKVWTTSQHNETEDELDITAVTHNLYEEGDDYSDQSYDVSSEDSDSYEVATGNTGKKKLEEVLYQMNKGLGF</sequence>
<feature type="region of interest" description="Disordered" evidence="1">
    <location>
        <begin position="164"/>
        <end position="186"/>
    </location>
</feature>
<dbReference type="EMBL" id="QGKV02001507">
    <property type="protein sequence ID" value="KAF3529905.1"/>
    <property type="molecule type" value="Genomic_DNA"/>
</dbReference>
<evidence type="ECO:0000256" key="1">
    <source>
        <dbReference type="SAM" id="MobiDB-lite"/>
    </source>
</evidence>
<accession>A0ABQ7BCN4</accession>
<evidence type="ECO:0008006" key="4">
    <source>
        <dbReference type="Google" id="ProtNLM"/>
    </source>
</evidence>
<name>A0ABQ7BCN4_BRACR</name>
<evidence type="ECO:0000313" key="3">
    <source>
        <dbReference type="Proteomes" id="UP000266723"/>
    </source>
</evidence>
<reference evidence="2 3" key="1">
    <citation type="journal article" date="2020" name="BMC Genomics">
        <title>Intraspecific diversification of the crop wild relative Brassica cretica Lam. using demographic model selection.</title>
        <authorList>
            <person name="Kioukis A."/>
            <person name="Michalopoulou V.A."/>
            <person name="Briers L."/>
            <person name="Pirintsos S."/>
            <person name="Studholme D.J."/>
            <person name="Pavlidis P."/>
            <person name="Sarris P.F."/>
        </authorList>
    </citation>
    <scope>NUCLEOTIDE SEQUENCE [LARGE SCALE GENOMIC DNA]</scope>
    <source>
        <strain evidence="3">cv. PFS-1207/04</strain>
    </source>
</reference>
<evidence type="ECO:0000313" key="2">
    <source>
        <dbReference type="EMBL" id="KAF3529905.1"/>
    </source>
</evidence>
<gene>
    <name evidence="2" type="ORF">DY000_02037688</name>
</gene>
<keyword evidence="3" id="KW-1185">Reference proteome</keyword>
<comment type="caution">
    <text evidence="2">The sequence shown here is derived from an EMBL/GenBank/DDBJ whole genome shotgun (WGS) entry which is preliminary data.</text>
</comment>